<gene>
    <name evidence="1" type="ORF">ACFOU2_21330</name>
</gene>
<protein>
    <submittedName>
        <fullName evidence="1">Uncharacterized protein</fullName>
    </submittedName>
</protein>
<name>A0ABV8B8Q3_9BACI</name>
<evidence type="ECO:0000313" key="1">
    <source>
        <dbReference type="EMBL" id="MFC3885877.1"/>
    </source>
</evidence>
<organism evidence="1 2">
    <name type="scientific">Bacillus songklensis</name>
    <dbReference type="NCBI Taxonomy" id="1069116"/>
    <lineage>
        <taxon>Bacteria</taxon>
        <taxon>Bacillati</taxon>
        <taxon>Bacillota</taxon>
        <taxon>Bacilli</taxon>
        <taxon>Bacillales</taxon>
        <taxon>Bacillaceae</taxon>
        <taxon>Bacillus</taxon>
    </lineage>
</organism>
<keyword evidence="2" id="KW-1185">Reference proteome</keyword>
<accession>A0ABV8B8Q3</accession>
<evidence type="ECO:0000313" key="2">
    <source>
        <dbReference type="Proteomes" id="UP001595752"/>
    </source>
</evidence>
<proteinExistence type="predicted"/>
<sequence length="55" mass="6395">MLQDDEILLFIQELGRLLNDYNKCEEKAIKQEIYQDILLLSGVITISKEDANLLQ</sequence>
<comment type="caution">
    <text evidence="1">The sequence shown here is derived from an EMBL/GenBank/DDBJ whole genome shotgun (WGS) entry which is preliminary data.</text>
</comment>
<dbReference type="RefSeq" id="WP_377918262.1">
    <property type="nucleotide sequence ID" value="NZ_JBHRZT010000072.1"/>
</dbReference>
<reference evidence="2" key="1">
    <citation type="journal article" date="2019" name="Int. J. Syst. Evol. Microbiol.">
        <title>The Global Catalogue of Microorganisms (GCM) 10K type strain sequencing project: providing services to taxonomists for standard genome sequencing and annotation.</title>
        <authorList>
            <consortium name="The Broad Institute Genomics Platform"/>
            <consortium name="The Broad Institute Genome Sequencing Center for Infectious Disease"/>
            <person name="Wu L."/>
            <person name="Ma J."/>
        </authorList>
    </citation>
    <scope>NUCLEOTIDE SEQUENCE [LARGE SCALE GENOMIC DNA]</scope>
    <source>
        <strain evidence="2">CCUG 61889</strain>
    </source>
</reference>
<dbReference type="Proteomes" id="UP001595752">
    <property type="component" value="Unassembled WGS sequence"/>
</dbReference>
<dbReference type="EMBL" id="JBHRZT010000072">
    <property type="protein sequence ID" value="MFC3885877.1"/>
    <property type="molecule type" value="Genomic_DNA"/>
</dbReference>